<gene>
    <name evidence="1" type="ORF">FCM35_KLT06878</name>
</gene>
<name>A0A833V839_9POAL</name>
<evidence type="ECO:0000313" key="2">
    <source>
        <dbReference type="Proteomes" id="UP000623129"/>
    </source>
</evidence>
<dbReference type="EMBL" id="SWLB01000016">
    <property type="protein sequence ID" value="KAF3328272.1"/>
    <property type="molecule type" value="Genomic_DNA"/>
</dbReference>
<sequence>MDASYKKSYKISNASSLFLLLLHSSNITSCSNKTTVDSNNLTIDPSSRLAHQKPKYPTTGAMSVVSPIRPELLSVTFFTKSSFLPPKNKSVFTGPGATTFAVTPVPCNSLAT</sequence>
<comment type="caution">
    <text evidence="1">The sequence shown here is derived from an EMBL/GenBank/DDBJ whole genome shotgun (WGS) entry which is preliminary data.</text>
</comment>
<dbReference type="OrthoDB" id="10639182at2759"/>
<proteinExistence type="predicted"/>
<protein>
    <submittedName>
        <fullName evidence="1">Uncharacterized protein</fullName>
    </submittedName>
</protein>
<keyword evidence="2" id="KW-1185">Reference proteome</keyword>
<organism evidence="1 2">
    <name type="scientific">Carex littledalei</name>
    <dbReference type="NCBI Taxonomy" id="544730"/>
    <lineage>
        <taxon>Eukaryota</taxon>
        <taxon>Viridiplantae</taxon>
        <taxon>Streptophyta</taxon>
        <taxon>Embryophyta</taxon>
        <taxon>Tracheophyta</taxon>
        <taxon>Spermatophyta</taxon>
        <taxon>Magnoliopsida</taxon>
        <taxon>Liliopsida</taxon>
        <taxon>Poales</taxon>
        <taxon>Cyperaceae</taxon>
        <taxon>Cyperoideae</taxon>
        <taxon>Cariceae</taxon>
        <taxon>Carex</taxon>
        <taxon>Carex subgen. Euthyceras</taxon>
    </lineage>
</organism>
<reference evidence="1" key="1">
    <citation type="submission" date="2020-01" db="EMBL/GenBank/DDBJ databases">
        <title>Genome sequence of Kobresia littledalei, the first chromosome-level genome in the family Cyperaceae.</title>
        <authorList>
            <person name="Qu G."/>
        </authorList>
    </citation>
    <scope>NUCLEOTIDE SEQUENCE</scope>
    <source>
        <strain evidence="1">C.B.Clarke</strain>
        <tissue evidence="1">Leaf</tissue>
    </source>
</reference>
<dbReference type="AlphaFoldDB" id="A0A833V839"/>
<accession>A0A833V839</accession>
<dbReference type="Proteomes" id="UP000623129">
    <property type="component" value="Unassembled WGS sequence"/>
</dbReference>
<evidence type="ECO:0000313" key="1">
    <source>
        <dbReference type="EMBL" id="KAF3328272.1"/>
    </source>
</evidence>